<dbReference type="OrthoDB" id="2126185at2759"/>
<sequence length="534" mass="58946">MAPVELQTTASYLPTGVVATHVFAVSYISVVVLRTVYRSYIALPPSSATRFREPLRQGYVQAFSLLALVSLAAAAYFGVSFSSLSYRVWATERGVELPDSVFGDNGALRGGEHPGRLQIVRWLNDTPLYRDALEIVAEKARYFWWGQQINLALVSWSTYLAIEGQRRKIPNLWAYLALAQMVNLSYAQNLFFVTVLLTPVPLPENVRDLTRSSVPTWGRYAQLVARVFPTKPEGFVPKPALYLFLLVSNFVATFLIPYASNTPSFMIVSMLSRALPFLFLALPYIIPETWGNVHSHPHDTHATYTTLFRTISTISSLLHVKSSFFALFHNTPESTYYRHSLLHPFEGEYRSALNRGSTALSRIFGAVLEHPAISAFGSDVLLSGLSLGIWAAIRGLDPADMLGSSVLFLPQKQKEPGDVSMSRKEEAEKPVKQLEATPATRRRGRPRRSENNTPDLDETSAVSKRQGRSSRKAPTNGDDADDASYQPTGSDQMEEGDENAEDDWEAGALAWGLITAGGLGMGSAAIYGAEVIAR</sequence>
<reference evidence="3 4" key="1">
    <citation type="submission" date="2016-04" db="EMBL/GenBank/DDBJ databases">
        <title>A degradative enzymes factory behind the ericoid mycorrhizal symbiosis.</title>
        <authorList>
            <consortium name="DOE Joint Genome Institute"/>
            <person name="Martino E."/>
            <person name="Morin E."/>
            <person name="Grelet G."/>
            <person name="Kuo A."/>
            <person name="Kohler A."/>
            <person name="Daghino S."/>
            <person name="Barry K."/>
            <person name="Choi C."/>
            <person name="Cichocki N."/>
            <person name="Clum A."/>
            <person name="Copeland A."/>
            <person name="Hainaut M."/>
            <person name="Haridas S."/>
            <person name="Labutti K."/>
            <person name="Lindquist E."/>
            <person name="Lipzen A."/>
            <person name="Khouja H.-R."/>
            <person name="Murat C."/>
            <person name="Ohm R."/>
            <person name="Olson A."/>
            <person name="Spatafora J."/>
            <person name="Veneault-Fourrey C."/>
            <person name="Henrissat B."/>
            <person name="Grigoriev I."/>
            <person name="Martin F."/>
            <person name="Perotto S."/>
        </authorList>
    </citation>
    <scope>NUCLEOTIDE SEQUENCE [LARGE SCALE GENOMIC DNA]</scope>
    <source>
        <strain evidence="3 4">E</strain>
    </source>
</reference>
<keyword evidence="2" id="KW-0812">Transmembrane</keyword>
<evidence type="ECO:0000256" key="1">
    <source>
        <dbReference type="SAM" id="MobiDB-lite"/>
    </source>
</evidence>
<proteinExistence type="predicted"/>
<feature type="transmembrane region" description="Helical" evidence="2">
    <location>
        <begin position="265"/>
        <end position="286"/>
    </location>
</feature>
<feature type="transmembrane region" description="Helical" evidence="2">
    <location>
        <begin position="12"/>
        <end position="37"/>
    </location>
</feature>
<accession>A0A2J6TU23</accession>
<organism evidence="3 4">
    <name type="scientific">Hyaloscypha bicolor E</name>
    <dbReference type="NCBI Taxonomy" id="1095630"/>
    <lineage>
        <taxon>Eukaryota</taxon>
        <taxon>Fungi</taxon>
        <taxon>Dikarya</taxon>
        <taxon>Ascomycota</taxon>
        <taxon>Pezizomycotina</taxon>
        <taxon>Leotiomycetes</taxon>
        <taxon>Helotiales</taxon>
        <taxon>Hyaloscyphaceae</taxon>
        <taxon>Hyaloscypha</taxon>
        <taxon>Hyaloscypha bicolor</taxon>
    </lineage>
</organism>
<dbReference type="AlphaFoldDB" id="A0A2J6TU23"/>
<evidence type="ECO:0000313" key="3">
    <source>
        <dbReference type="EMBL" id="PMD66529.1"/>
    </source>
</evidence>
<feature type="transmembrane region" description="Helical" evidence="2">
    <location>
        <begin position="240"/>
        <end position="258"/>
    </location>
</feature>
<protein>
    <submittedName>
        <fullName evidence="3">Uncharacterized protein</fullName>
    </submittedName>
</protein>
<dbReference type="InParanoid" id="A0A2J6TU23"/>
<feature type="transmembrane region" description="Helical" evidence="2">
    <location>
        <begin position="142"/>
        <end position="162"/>
    </location>
</feature>
<name>A0A2J6TU23_9HELO</name>
<feature type="transmembrane region" description="Helical" evidence="2">
    <location>
        <begin position="174"/>
        <end position="197"/>
    </location>
</feature>
<feature type="transmembrane region" description="Helical" evidence="2">
    <location>
        <begin position="306"/>
        <end position="328"/>
    </location>
</feature>
<evidence type="ECO:0000313" key="4">
    <source>
        <dbReference type="Proteomes" id="UP000235371"/>
    </source>
</evidence>
<evidence type="ECO:0000256" key="2">
    <source>
        <dbReference type="SAM" id="Phobius"/>
    </source>
</evidence>
<feature type="compositionally biased region" description="Basic and acidic residues" evidence="1">
    <location>
        <begin position="413"/>
        <end position="432"/>
    </location>
</feature>
<keyword evidence="2" id="KW-0472">Membrane</keyword>
<dbReference type="GeneID" id="36587142"/>
<dbReference type="RefSeq" id="XP_024743433.1">
    <property type="nucleotide sequence ID" value="XM_024879065.1"/>
</dbReference>
<keyword evidence="4" id="KW-1185">Reference proteome</keyword>
<feature type="transmembrane region" description="Helical" evidence="2">
    <location>
        <begin position="58"/>
        <end position="79"/>
    </location>
</feature>
<feature type="region of interest" description="Disordered" evidence="1">
    <location>
        <begin position="413"/>
        <end position="504"/>
    </location>
</feature>
<dbReference type="EMBL" id="KZ613743">
    <property type="protein sequence ID" value="PMD66529.1"/>
    <property type="molecule type" value="Genomic_DNA"/>
</dbReference>
<feature type="compositionally biased region" description="Acidic residues" evidence="1">
    <location>
        <begin position="492"/>
        <end position="504"/>
    </location>
</feature>
<keyword evidence="2" id="KW-1133">Transmembrane helix</keyword>
<dbReference type="Proteomes" id="UP000235371">
    <property type="component" value="Unassembled WGS sequence"/>
</dbReference>
<gene>
    <name evidence="3" type="ORF">K444DRAFT_606844</name>
</gene>